<name>C5B7W9_EDWI9</name>
<dbReference type="AlphaFoldDB" id="C5B7W9"/>
<dbReference type="HOGENOM" id="CLU_1033542_0_0_6"/>
<evidence type="ECO:0000313" key="2">
    <source>
        <dbReference type="Proteomes" id="UP000001485"/>
    </source>
</evidence>
<evidence type="ECO:0000313" key="1">
    <source>
        <dbReference type="EMBL" id="ACR68705.1"/>
    </source>
</evidence>
<dbReference type="Proteomes" id="UP000001485">
    <property type="component" value="Chromosome"/>
</dbReference>
<dbReference type="KEGG" id="eic:NT01EI_1519"/>
<protein>
    <submittedName>
        <fullName evidence="1">Uncharacterized protein</fullName>
    </submittedName>
</protein>
<proteinExistence type="predicted"/>
<reference evidence="2" key="1">
    <citation type="submission" date="2009-03" db="EMBL/GenBank/DDBJ databases">
        <title>Complete genome sequence of Edwardsiella ictaluri 93-146.</title>
        <authorList>
            <person name="Williams M.L."/>
            <person name="Gillaspy A.F."/>
            <person name="Dyer D.W."/>
            <person name="Thune R.L."/>
            <person name="Waldbieser G.C."/>
            <person name="Schuster S.C."/>
            <person name="Gipson J."/>
            <person name="Zaitshik J."/>
            <person name="Landry C."/>
            <person name="Lawrence M.L."/>
        </authorList>
    </citation>
    <scope>NUCLEOTIDE SEQUENCE [LARGE SCALE GENOMIC DNA]</scope>
    <source>
        <strain evidence="2">93-146</strain>
    </source>
</reference>
<reference evidence="1 2" key="2">
    <citation type="journal article" date="2012" name="J. Bacteriol.">
        <title>Genome Sequence of Edwardsiella ictaluri 93-146, a Strain Associated with a Natural Channel Catfish Outbreak of Enteric Septicemia of Catfish.</title>
        <authorList>
            <person name="Williams M.L."/>
            <person name="Gillaspy A.F."/>
            <person name="Dyer D.W."/>
            <person name="Thune R.L."/>
            <person name="Waldbieser G.C."/>
            <person name="Schuster S.C."/>
            <person name="Gipson J."/>
            <person name="Zaitshik J."/>
            <person name="Landry C."/>
            <person name="Banes M.M."/>
            <person name="Lawrence M.L."/>
        </authorList>
    </citation>
    <scope>NUCLEOTIDE SEQUENCE [LARGE SCALE GENOMIC DNA]</scope>
    <source>
        <strain evidence="1 2">93-146</strain>
    </source>
</reference>
<dbReference type="EMBL" id="CP001600">
    <property type="protein sequence ID" value="ACR68705.1"/>
    <property type="molecule type" value="Genomic_DNA"/>
</dbReference>
<accession>C5B7W9</accession>
<organism evidence="1 2">
    <name type="scientific">Edwardsiella ictaluri (strain 93-146)</name>
    <dbReference type="NCBI Taxonomy" id="634503"/>
    <lineage>
        <taxon>Bacteria</taxon>
        <taxon>Pseudomonadati</taxon>
        <taxon>Pseudomonadota</taxon>
        <taxon>Gammaproteobacteria</taxon>
        <taxon>Enterobacterales</taxon>
        <taxon>Hafniaceae</taxon>
        <taxon>Edwardsiella</taxon>
    </lineage>
</organism>
<sequence length="243" mass="26202">MVNEPQHMGFSAWLQSFIHRLLGIFGEKMSPGELTTGLDKIFSEDKGWEHKGSFQVGGAERTAFRVKVCGGDTHVVCATAHDLKESGTTAAQLAGGRSVSDTLRDLTAAYPTGSVKALIPIAQSNPYGPFGPRGHFTLLEVNITDGVAQRAILHDSKGGFVDYFYGGAERLTEIFRQEGLAHAGSDFTVEVEHRGEQSLLNGKDCGRFASYYAAQIAQHGSLQEASREGAETFFAANFGQGNR</sequence>
<gene>
    <name evidence="1" type="ordered locus">NT01EI_1519</name>
</gene>